<dbReference type="InterPro" id="IPR001841">
    <property type="entry name" value="Znf_RING"/>
</dbReference>
<dbReference type="InterPro" id="IPR052583">
    <property type="entry name" value="ATP-helicase/E3_Ub-Ligase"/>
</dbReference>
<dbReference type="PROSITE" id="PS51194">
    <property type="entry name" value="HELICASE_CTER"/>
    <property type="match status" value="1"/>
</dbReference>
<evidence type="ECO:0000256" key="5">
    <source>
        <dbReference type="SAM" id="MobiDB-lite"/>
    </source>
</evidence>
<dbReference type="SMART" id="SM00184">
    <property type="entry name" value="RING"/>
    <property type="match status" value="1"/>
</dbReference>
<dbReference type="GO" id="GO:0005524">
    <property type="term" value="F:ATP binding"/>
    <property type="evidence" value="ECO:0007669"/>
    <property type="project" value="InterPro"/>
</dbReference>
<dbReference type="GO" id="GO:0005634">
    <property type="term" value="C:nucleus"/>
    <property type="evidence" value="ECO:0007669"/>
    <property type="project" value="TreeGrafter"/>
</dbReference>
<keyword evidence="4" id="KW-0862">Zinc</keyword>
<dbReference type="SMART" id="SM00490">
    <property type="entry name" value="HELICc"/>
    <property type="match status" value="1"/>
</dbReference>
<dbReference type="InterPro" id="IPR001650">
    <property type="entry name" value="Helicase_C-like"/>
</dbReference>
<dbReference type="Pfam" id="PF26021">
    <property type="entry name" value="Ferritin_C144_05"/>
    <property type="match status" value="1"/>
</dbReference>
<dbReference type="OrthoDB" id="5330228at2759"/>
<keyword evidence="4" id="KW-0479">Metal-binding</keyword>
<dbReference type="SUPFAM" id="SSF52540">
    <property type="entry name" value="P-loop containing nucleoside triphosphate hydrolases"/>
    <property type="match status" value="2"/>
</dbReference>
<evidence type="ECO:0000259" key="7">
    <source>
        <dbReference type="PROSITE" id="PS51194"/>
    </source>
</evidence>
<dbReference type="Gene3D" id="3.30.40.10">
    <property type="entry name" value="Zinc/RING finger domain, C3HC4 (zinc finger)"/>
    <property type="match status" value="1"/>
</dbReference>
<dbReference type="InterPro" id="IPR059033">
    <property type="entry name" value="C144_05_dom"/>
</dbReference>
<dbReference type="VEuPathDB" id="FungiDB:PV07_09608"/>
<feature type="domain" description="RING-type" evidence="6">
    <location>
        <begin position="1054"/>
        <end position="1092"/>
    </location>
</feature>
<keyword evidence="3" id="KW-0067">ATP-binding</keyword>
<evidence type="ECO:0000256" key="3">
    <source>
        <dbReference type="ARBA" id="ARBA00022840"/>
    </source>
</evidence>
<protein>
    <recommendedName>
        <fullName evidence="10">RING-type domain-containing protein</fullName>
    </recommendedName>
</protein>
<dbReference type="InterPro" id="IPR049730">
    <property type="entry name" value="SNF2/RAD54-like_C"/>
</dbReference>
<evidence type="ECO:0000256" key="4">
    <source>
        <dbReference type="PROSITE-ProRule" id="PRU00175"/>
    </source>
</evidence>
<dbReference type="GO" id="GO:0061630">
    <property type="term" value="F:ubiquitin protein ligase activity"/>
    <property type="evidence" value="ECO:0007669"/>
    <property type="project" value="TreeGrafter"/>
</dbReference>
<proteinExistence type="predicted"/>
<dbReference type="CDD" id="cd18793">
    <property type="entry name" value="SF2_C_SNF"/>
    <property type="match status" value="1"/>
</dbReference>
<dbReference type="Pfam" id="PF00271">
    <property type="entry name" value="Helicase_C"/>
    <property type="match status" value="1"/>
</dbReference>
<dbReference type="SUPFAM" id="SSF57850">
    <property type="entry name" value="RING/U-box"/>
    <property type="match status" value="1"/>
</dbReference>
<feature type="domain" description="Helicase C-terminal" evidence="7">
    <location>
        <begin position="1165"/>
        <end position="1320"/>
    </location>
</feature>
<dbReference type="InterPro" id="IPR000330">
    <property type="entry name" value="SNF2_N"/>
</dbReference>
<dbReference type="GeneID" id="27348802"/>
<dbReference type="HOGENOM" id="CLU_001592_2_0_1"/>
<dbReference type="PROSITE" id="PS50089">
    <property type="entry name" value="ZF_RING_2"/>
    <property type="match status" value="1"/>
</dbReference>
<feature type="compositionally biased region" description="Basic and acidic residues" evidence="5">
    <location>
        <begin position="666"/>
        <end position="679"/>
    </location>
</feature>
<dbReference type="Proteomes" id="UP000054466">
    <property type="component" value="Unassembled WGS sequence"/>
</dbReference>
<dbReference type="PANTHER" id="PTHR45865:SF1">
    <property type="entry name" value="E3 UBIQUITIN-PROTEIN LIGASE SHPRH"/>
    <property type="match status" value="1"/>
</dbReference>
<dbReference type="GO" id="GO:0006974">
    <property type="term" value="P:DNA damage response"/>
    <property type="evidence" value="ECO:0007669"/>
    <property type="project" value="TreeGrafter"/>
</dbReference>
<reference evidence="8 9" key="1">
    <citation type="submission" date="2015-01" db="EMBL/GenBank/DDBJ databases">
        <title>The Genome Sequence of Cladophialophora immunda CBS83496.</title>
        <authorList>
            <consortium name="The Broad Institute Genomics Platform"/>
            <person name="Cuomo C."/>
            <person name="de Hoog S."/>
            <person name="Gorbushina A."/>
            <person name="Stielow B."/>
            <person name="Teixiera M."/>
            <person name="Abouelleil A."/>
            <person name="Chapman S.B."/>
            <person name="Priest M."/>
            <person name="Young S.K."/>
            <person name="Wortman J."/>
            <person name="Nusbaum C."/>
            <person name="Birren B."/>
        </authorList>
    </citation>
    <scope>NUCLEOTIDE SEQUENCE [LARGE SCALE GENOMIC DNA]</scope>
    <source>
        <strain evidence="8 9">CBS 83496</strain>
    </source>
</reference>
<dbReference type="GO" id="GO:0016787">
    <property type="term" value="F:hydrolase activity"/>
    <property type="evidence" value="ECO:0007669"/>
    <property type="project" value="UniProtKB-KW"/>
</dbReference>
<keyword evidence="2" id="KW-0378">Hydrolase</keyword>
<dbReference type="EMBL" id="KN847044">
    <property type="protein sequence ID" value="KIW26521.1"/>
    <property type="molecule type" value="Genomic_DNA"/>
</dbReference>
<dbReference type="InterPro" id="IPR038718">
    <property type="entry name" value="SNF2-like_sf"/>
</dbReference>
<dbReference type="InterPro" id="IPR014001">
    <property type="entry name" value="Helicase_ATP-bd"/>
</dbReference>
<evidence type="ECO:0000256" key="2">
    <source>
        <dbReference type="ARBA" id="ARBA00022801"/>
    </source>
</evidence>
<dbReference type="CDD" id="cd18070">
    <property type="entry name" value="DEXQc_SHPRH"/>
    <property type="match status" value="1"/>
</dbReference>
<evidence type="ECO:0000313" key="8">
    <source>
        <dbReference type="EMBL" id="KIW26521.1"/>
    </source>
</evidence>
<dbReference type="InterPro" id="IPR013083">
    <property type="entry name" value="Znf_RING/FYVE/PHD"/>
</dbReference>
<keyword evidence="1" id="KW-0547">Nucleotide-binding</keyword>
<accession>A0A0D1ZFF6</accession>
<evidence type="ECO:0008006" key="10">
    <source>
        <dbReference type="Google" id="ProtNLM"/>
    </source>
</evidence>
<dbReference type="Pfam" id="PF00176">
    <property type="entry name" value="SNF2-rel_dom"/>
    <property type="match status" value="1"/>
</dbReference>
<dbReference type="STRING" id="569365.A0A0D1ZFF6"/>
<dbReference type="GO" id="GO:0008270">
    <property type="term" value="F:zinc ion binding"/>
    <property type="evidence" value="ECO:0007669"/>
    <property type="project" value="UniProtKB-KW"/>
</dbReference>
<dbReference type="SMART" id="SM00487">
    <property type="entry name" value="DEXDc"/>
    <property type="match status" value="1"/>
</dbReference>
<sequence>MEALDGPAPKRRKIESNLVRPSICPAAPFSEYIVVAQARLRASKADPDLFTETTDDPSLEVTVLEVTKSQRCYDIRFSVGRSRSSKHILTDSLSPSDLQILQDAQKLDSAVRYKHPAALPLACAYAVVQRTGHEVSIQLCILWENTAKVREKVDPILLDMLGRHLPPVEPFAPSFESWNPRQFYDNVHVPEKSDANSADIRIPHLDSQLYPFQRRAVRWLLSREGVGVQSNGALESLPMPPESRLPRGFEKLETMCNEICFVNHALGVATTSLSAVEEHWASVSGGILADEMGLGKTLEIIALICLHPRTAWTPKISGLKPCPATLIITPPSILEQWKDELQAHAPTLSVFHYQGVSSYKKSGEKLIEQLLSQDVVLTTYNVIAKEVHYVAEKPDRNLRNKREEAPKSPLTQLSWWRVCLDEAQMVESGVSSAATVARLIPRHNAWAVTGTPLRKGHRDLFGLLLFLRYEPWCRSPRLWDYLISYHRPLFRAMLGEIAMRHSKEFVREDLRLPPQSRHTITIPFTAIEEQHYAQLFQEFCEECDLDRTGAPLGDDWDPDSPTVVEKMRTWLTRLRQTCLHPEVGGRNRRALGRNTNGPLRTVEQVLDVMIDQHESQLRTAQRNRSIAQIRRGQLKENAKDTAEALRIWKGVYDESVDIVRECRKQYEEERQSSDAKKETQDDEESNPRLTTLRARLRSALEVQHIAIFFMANAYFQLKSSHPPESEEYQQLEKQETAAYEEAKSIRGELLREATGHVNKMITTVRTNLASGVTQIPLMTEPTGYGGIESRKIFEKLHYYCKAMDVQAAQFHELRQKMADFLSQSLIDEDEGVELQGDEYESSTKHQDEMYAYMEALRALFADRSEAINGQENLLIKQEMKQFLRIAKEGEGPAPELMLQLLAEREEKRVRVSKLGCLRGIMAEIRQMASSLQWQEGNNQTRASQELAILERILKHVQQLNAAQTKVLNSLEQEVNHFRDTMNSRLEYYRALQKISDTVAPYQEEHVGKPLFEPHYQEFEEEEARLQQKIASGSAKLRYLMHMKTESKSAGPRICVICTDNFEVGAMTNCGHLTCKKCLMLWVNQHHNCPVCKTRLLLNSFHDITYKPAEIAVQAESPSSFTSSSTPSSSDHQHDQSIYSDISTTMLNQIKNIDIRGPSFGSKIDFLCRHLLWLREHDPGSKSIIFSQYREFIDVLSRAFAEYQISSTRIDAKNGIEKFKSDPAIECFLLHAKAHSAGLNLVVASHVFLCEPLINTAIELQAIARVHRIGQHRPTTVWMYLIADTVEESIYDISVTRRLAHMKSNNSSGGSGQISRSKSRTGASSASQSGTNTPNPNHTLQESAIDAANSMELQAADLSRLLASGKSGGEMVDKEDLWSCLFGGVRRRDVALDALADNQPANTEVGRFLRAEAAERRAATG</sequence>
<evidence type="ECO:0000313" key="9">
    <source>
        <dbReference type="Proteomes" id="UP000054466"/>
    </source>
</evidence>
<dbReference type="GO" id="GO:0000209">
    <property type="term" value="P:protein polyubiquitination"/>
    <property type="evidence" value="ECO:0007669"/>
    <property type="project" value="TreeGrafter"/>
</dbReference>
<organism evidence="8 9">
    <name type="scientific">Cladophialophora immunda</name>
    <dbReference type="NCBI Taxonomy" id="569365"/>
    <lineage>
        <taxon>Eukaryota</taxon>
        <taxon>Fungi</taxon>
        <taxon>Dikarya</taxon>
        <taxon>Ascomycota</taxon>
        <taxon>Pezizomycotina</taxon>
        <taxon>Eurotiomycetes</taxon>
        <taxon>Chaetothyriomycetidae</taxon>
        <taxon>Chaetothyriales</taxon>
        <taxon>Herpotrichiellaceae</taxon>
        <taxon>Cladophialophora</taxon>
    </lineage>
</organism>
<evidence type="ECO:0000256" key="1">
    <source>
        <dbReference type="ARBA" id="ARBA00022741"/>
    </source>
</evidence>
<keyword evidence="4" id="KW-0863">Zinc-finger</keyword>
<feature type="region of interest" description="Disordered" evidence="5">
    <location>
        <begin position="666"/>
        <end position="689"/>
    </location>
</feature>
<keyword evidence="9" id="KW-1185">Reference proteome</keyword>
<feature type="compositionally biased region" description="Low complexity" evidence="5">
    <location>
        <begin position="1302"/>
        <end position="1315"/>
    </location>
</feature>
<dbReference type="Gene3D" id="3.40.50.10810">
    <property type="entry name" value="Tandem AAA-ATPase domain"/>
    <property type="match status" value="1"/>
</dbReference>
<feature type="compositionally biased region" description="Polar residues" evidence="5">
    <location>
        <begin position="1320"/>
        <end position="1339"/>
    </location>
</feature>
<name>A0A0D1ZFF6_9EURO</name>
<dbReference type="InterPro" id="IPR027417">
    <property type="entry name" value="P-loop_NTPase"/>
</dbReference>
<dbReference type="RefSeq" id="XP_016246737.1">
    <property type="nucleotide sequence ID" value="XM_016396881.1"/>
</dbReference>
<evidence type="ECO:0000259" key="6">
    <source>
        <dbReference type="PROSITE" id="PS50089"/>
    </source>
</evidence>
<dbReference type="Gene3D" id="3.40.50.300">
    <property type="entry name" value="P-loop containing nucleotide triphosphate hydrolases"/>
    <property type="match status" value="1"/>
</dbReference>
<feature type="region of interest" description="Disordered" evidence="5">
    <location>
        <begin position="1301"/>
        <end position="1339"/>
    </location>
</feature>
<dbReference type="PANTHER" id="PTHR45865">
    <property type="entry name" value="E3 UBIQUITIN-PROTEIN LIGASE SHPRH FAMILY MEMBER"/>
    <property type="match status" value="1"/>
</dbReference>
<gene>
    <name evidence="8" type="ORF">PV07_09608</name>
</gene>
<dbReference type="Pfam" id="PF13923">
    <property type="entry name" value="zf-C3HC4_2"/>
    <property type="match status" value="1"/>
</dbReference>